<keyword evidence="1" id="KW-0732">Signal</keyword>
<proteinExistence type="predicted"/>
<evidence type="ECO:0008006" key="4">
    <source>
        <dbReference type="Google" id="ProtNLM"/>
    </source>
</evidence>
<evidence type="ECO:0000313" key="2">
    <source>
        <dbReference type="EMBL" id="NHM01639.1"/>
    </source>
</evidence>
<organism evidence="2 3">
    <name type="scientific">Flavobacterium difficile</name>
    <dbReference type="NCBI Taxonomy" id="2709659"/>
    <lineage>
        <taxon>Bacteria</taxon>
        <taxon>Pseudomonadati</taxon>
        <taxon>Bacteroidota</taxon>
        <taxon>Flavobacteriia</taxon>
        <taxon>Flavobacteriales</taxon>
        <taxon>Flavobacteriaceae</taxon>
        <taxon>Flavobacterium</taxon>
    </lineage>
</organism>
<evidence type="ECO:0000256" key="1">
    <source>
        <dbReference type="SAM" id="SignalP"/>
    </source>
</evidence>
<feature type="signal peptide" evidence="1">
    <location>
        <begin position="1"/>
        <end position="19"/>
    </location>
</feature>
<feature type="chain" id="PRO_5046678294" description="Secreted protein" evidence="1">
    <location>
        <begin position="20"/>
        <end position="193"/>
    </location>
</feature>
<reference evidence="2 3" key="1">
    <citation type="submission" date="2020-02" db="EMBL/GenBank/DDBJ databases">
        <authorList>
            <person name="Chen W.-M."/>
        </authorList>
    </citation>
    <scope>NUCLEOTIDE SEQUENCE [LARGE SCALE GENOMIC DNA]</scope>
    <source>
        <strain evidence="2 3">KDG-16</strain>
    </source>
</reference>
<keyword evidence="3" id="KW-1185">Reference proteome</keyword>
<accession>A0ABX0I493</accession>
<dbReference type="RefSeq" id="WP_166076698.1">
    <property type="nucleotide sequence ID" value="NZ_JAAJBT010000002.1"/>
</dbReference>
<evidence type="ECO:0000313" key="3">
    <source>
        <dbReference type="Proteomes" id="UP000800984"/>
    </source>
</evidence>
<name>A0ABX0I493_9FLAO</name>
<protein>
    <recommendedName>
        <fullName evidence="4">Secreted protein</fullName>
    </recommendedName>
</protein>
<gene>
    <name evidence="2" type="ORF">G4D72_05880</name>
</gene>
<sequence>MKNIIRIITLLLLTNLAFGQEKACEFEIEIVTDTSNTKVLKEKIIDENIFGNTTSFLTFKLFVVDGFVGLNLQYLQKSKDFLSPICIDGNTVVYLELSNGKQVKLINSSKNEDCNELQYDEINKNNLRILSGFFYFTPENFQDLKTEKVYLIKVTANTGDVNFVIKPELNSEIYKEKSTPDTYFIDYLKCLGV</sequence>
<dbReference type="EMBL" id="JAAJBT010000002">
    <property type="protein sequence ID" value="NHM01639.1"/>
    <property type="molecule type" value="Genomic_DNA"/>
</dbReference>
<dbReference type="Proteomes" id="UP000800984">
    <property type="component" value="Unassembled WGS sequence"/>
</dbReference>
<comment type="caution">
    <text evidence="2">The sequence shown here is derived from an EMBL/GenBank/DDBJ whole genome shotgun (WGS) entry which is preliminary data.</text>
</comment>